<feature type="transmembrane region" description="Helical" evidence="4">
    <location>
        <begin position="263"/>
        <end position="281"/>
    </location>
</feature>
<keyword evidence="2 4" id="KW-1133">Transmembrane helix</keyword>
<evidence type="ECO:0000256" key="4">
    <source>
        <dbReference type="SAM" id="Phobius"/>
    </source>
</evidence>
<dbReference type="PANTHER" id="PTHR23534:SF1">
    <property type="entry name" value="MAJOR FACILITATOR SUPERFAMILY PROTEIN"/>
    <property type="match status" value="1"/>
</dbReference>
<dbReference type="Proteomes" id="UP000471298">
    <property type="component" value="Unassembled WGS sequence"/>
</dbReference>
<organism evidence="6 7">
    <name type="scientific">Ostreibacterium oceani</name>
    <dbReference type="NCBI Taxonomy" id="2654998"/>
    <lineage>
        <taxon>Bacteria</taxon>
        <taxon>Pseudomonadati</taxon>
        <taxon>Pseudomonadota</taxon>
        <taxon>Gammaproteobacteria</taxon>
        <taxon>Cardiobacteriales</taxon>
        <taxon>Ostreibacteriaceae</taxon>
        <taxon>Ostreibacterium</taxon>
    </lineage>
</organism>
<accession>A0A6N7EUG4</accession>
<evidence type="ECO:0000313" key="7">
    <source>
        <dbReference type="Proteomes" id="UP000471298"/>
    </source>
</evidence>
<dbReference type="RefSeq" id="WP_152809052.1">
    <property type="nucleotide sequence ID" value="NZ_WHNW01000002.1"/>
</dbReference>
<feature type="transmembrane region" description="Helical" evidence="4">
    <location>
        <begin position="7"/>
        <end position="31"/>
    </location>
</feature>
<feature type="transmembrane region" description="Helical" evidence="4">
    <location>
        <begin position="355"/>
        <end position="375"/>
    </location>
</feature>
<keyword evidence="7" id="KW-1185">Reference proteome</keyword>
<dbReference type="GO" id="GO:0022857">
    <property type="term" value="F:transmembrane transporter activity"/>
    <property type="evidence" value="ECO:0007669"/>
    <property type="project" value="InterPro"/>
</dbReference>
<feature type="transmembrane region" description="Helical" evidence="4">
    <location>
        <begin position="293"/>
        <end position="311"/>
    </location>
</feature>
<feature type="domain" description="Major facilitator superfamily (MFS) profile" evidence="5">
    <location>
        <begin position="1"/>
        <end position="405"/>
    </location>
</feature>
<feature type="transmembrane region" description="Helical" evidence="4">
    <location>
        <begin position="227"/>
        <end position="251"/>
    </location>
</feature>
<gene>
    <name evidence="6" type="ORF">GCU85_02585</name>
</gene>
<feature type="transmembrane region" description="Helical" evidence="4">
    <location>
        <begin position="163"/>
        <end position="186"/>
    </location>
</feature>
<evidence type="ECO:0000256" key="2">
    <source>
        <dbReference type="ARBA" id="ARBA00022989"/>
    </source>
</evidence>
<evidence type="ECO:0000256" key="1">
    <source>
        <dbReference type="ARBA" id="ARBA00022692"/>
    </source>
</evidence>
<feature type="transmembrane region" description="Helical" evidence="4">
    <location>
        <begin position="37"/>
        <end position="57"/>
    </location>
</feature>
<evidence type="ECO:0000259" key="5">
    <source>
        <dbReference type="PROSITE" id="PS50850"/>
    </source>
</evidence>
<proteinExistence type="predicted"/>
<reference evidence="6 7" key="1">
    <citation type="submission" date="2019-10" db="EMBL/GenBank/DDBJ databases">
        <title>Cardiobacteriales fam. a chemoheterotrophic member of the order Cardiobacteriales, and proposal of Cardiobacteriales fam. nov.</title>
        <authorList>
            <person name="Wang C."/>
        </authorList>
    </citation>
    <scope>NUCLEOTIDE SEQUENCE [LARGE SCALE GENOMIC DNA]</scope>
    <source>
        <strain evidence="6 7">ML27</strain>
    </source>
</reference>
<dbReference type="InterPro" id="IPR011701">
    <property type="entry name" value="MFS"/>
</dbReference>
<feature type="transmembrane region" description="Helical" evidence="4">
    <location>
        <begin position="69"/>
        <end position="88"/>
    </location>
</feature>
<dbReference type="FunCoup" id="A0A6N7EUG4">
    <property type="interactions" value="319"/>
</dbReference>
<dbReference type="EMBL" id="WHNW01000002">
    <property type="protein sequence ID" value="MPV85623.1"/>
    <property type="molecule type" value="Genomic_DNA"/>
</dbReference>
<dbReference type="Pfam" id="PF07690">
    <property type="entry name" value="MFS_1"/>
    <property type="match status" value="1"/>
</dbReference>
<dbReference type="InParanoid" id="A0A6N7EUG4"/>
<dbReference type="InterPro" id="IPR020846">
    <property type="entry name" value="MFS_dom"/>
</dbReference>
<dbReference type="PANTHER" id="PTHR23534">
    <property type="entry name" value="MFS PERMEASE"/>
    <property type="match status" value="1"/>
</dbReference>
<dbReference type="AlphaFoldDB" id="A0A6N7EUG4"/>
<dbReference type="PROSITE" id="PS50850">
    <property type="entry name" value="MFS"/>
    <property type="match status" value="1"/>
</dbReference>
<feature type="transmembrane region" description="Helical" evidence="4">
    <location>
        <begin position="381"/>
        <end position="399"/>
    </location>
</feature>
<evidence type="ECO:0000313" key="6">
    <source>
        <dbReference type="EMBL" id="MPV85623.1"/>
    </source>
</evidence>
<keyword evidence="1 4" id="KW-0812">Transmembrane</keyword>
<protein>
    <submittedName>
        <fullName evidence="6">MFS transporter</fullName>
    </submittedName>
</protein>
<feature type="transmembrane region" description="Helical" evidence="4">
    <location>
        <begin position="130"/>
        <end position="148"/>
    </location>
</feature>
<keyword evidence="3 4" id="KW-0472">Membrane</keyword>
<dbReference type="Gene3D" id="1.20.1250.20">
    <property type="entry name" value="MFS general substrate transporter like domains"/>
    <property type="match status" value="2"/>
</dbReference>
<dbReference type="SUPFAM" id="SSF103473">
    <property type="entry name" value="MFS general substrate transporter"/>
    <property type="match status" value="1"/>
</dbReference>
<sequence>MNPSVYWLMLCYGLGVTVAVVSVTVSGLIGAALAPNLFWATLPYGLQFIGVMLSAFGSSALQAHFGRKPIIIGACLLLVLAAVLGGVSVAKGSFVLLCAAHFLVGVFLANSALLRFAALDLTPKKLHAKALSVVVFGGTFAALLGPFISRNVGSLLAGMNPYIGVYLAIGVIGMLLTLLIVFIPFVRYQANPLPSDEGIQSVTQASTSKAAVTPPVTRQASLQGNAVFLFAITCGGIAYGLMNMIMINSSIQMKIQGFDFNSVTYYIQMHVLAMFFPSLFNMKILTYLGVRRFIILGFGFQCLASVVFIANQTAVTFAISLIALGLAWNILYTAASYIVGELFSEGAIKFKAQGINDLVVGVFSAMGALSAGMLLQLLGWNWLQGFAIVVTLALVLFYWRVAKPLGQVSGQGSEKVSPQSA</sequence>
<name>A0A6N7EUG4_9GAMM</name>
<dbReference type="InterPro" id="IPR036259">
    <property type="entry name" value="MFS_trans_sf"/>
</dbReference>
<feature type="transmembrane region" description="Helical" evidence="4">
    <location>
        <begin position="94"/>
        <end position="118"/>
    </location>
</feature>
<feature type="transmembrane region" description="Helical" evidence="4">
    <location>
        <begin position="317"/>
        <end position="343"/>
    </location>
</feature>
<evidence type="ECO:0000256" key="3">
    <source>
        <dbReference type="ARBA" id="ARBA00023136"/>
    </source>
</evidence>
<comment type="caution">
    <text evidence="6">The sequence shown here is derived from an EMBL/GenBank/DDBJ whole genome shotgun (WGS) entry which is preliminary data.</text>
</comment>